<dbReference type="InterPro" id="IPR054688">
    <property type="entry name" value="CD1247_N"/>
</dbReference>
<accession>A0A9D1D7W4</accession>
<sequence length="57" mass="6340">MTLSERTAYLKGLMEGMKLDTETNEGKLFKAIIETLDDIALTVTDMEDVVDAVCDEL</sequence>
<evidence type="ECO:0000313" key="1">
    <source>
        <dbReference type="EMBL" id="HIR10088.1"/>
    </source>
</evidence>
<gene>
    <name evidence="1" type="ORF">IAA70_06770</name>
</gene>
<name>A0A9D1D7W4_9FIRM</name>
<dbReference type="NCBIfam" id="NF045650">
    <property type="entry name" value="CD1247_Nterm"/>
    <property type="match status" value="1"/>
</dbReference>
<dbReference type="AlphaFoldDB" id="A0A9D1D7W4"/>
<comment type="caution">
    <text evidence="1">The sequence shown here is derived from an EMBL/GenBank/DDBJ whole genome shotgun (WGS) entry which is preliminary data.</text>
</comment>
<reference evidence="1" key="1">
    <citation type="submission" date="2020-10" db="EMBL/GenBank/DDBJ databases">
        <authorList>
            <person name="Gilroy R."/>
        </authorList>
    </citation>
    <scope>NUCLEOTIDE SEQUENCE</scope>
    <source>
        <strain evidence="1">ChiHjej9B8-7071</strain>
    </source>
</reference>
<reference evidence="1" key="2">
    <citation type="journal article" date="2021" name="PeerJ">
        <title>Extensive microbial diversity within the chicken gut microbiome revealed by metagenomics and culture.</title>
        <authorList>
            <person name="Gilroy R."/>
            <person name="Ravi A."/>
            <person name="Getino M."/>
            <person name="Pursley I."/>
            <person name="Horton D.L."/>
            <person name="Alikhan N.F."/>
            <person name="Baker D."/>
            <person name="Gharbi K."/>
            <person name="Hall N."/>
            <person name="Watson M."/>
            <person name="Adriaenssens E.M."/>
            <person name="Foster-Nyarko E."/>
            <person name="Jarju S."/>
            <person name="Secka A."/>
            <person name="Antonio M."/>
            <person name="Oren A."/>
            <person name="Chaudhuri R.R."/>
            <person name="La Ragione R."/>
            <person name="Hildebrand F."/>
            <person name="Pallen M.J."/>
        </authorList>
    </citation>
    <scope>NUCLEOTIDE SEQUENCE</scope>
    <source>
        <strain evidence="1">ChiHjej9B8-7071</strain>
    </source>
</reference>
<dbReference type="Proteomes" id="UP000824258">
    <property type="component" value="Unassembled WGS sequence"/>
</dbReference>
<feature type="non-terminal residue" evidence="1">
    <location>
        <position position="57"/>
    </location>
</feature>
<evidence type="ECO:0000313" key="2">
    <source>
        <dbReference type="Proteomes" id="UP000824258"/>
    </source>
</evidence>
<organism evidence="1 2">
    <name type="scientific">Candidatus Avoscillospira stercoripullorum</name>
    <dbReference type="NCBI Taxonomy" id="2840709"/>
    <lineage>
        <taxon>Bacteria</taxon>
        <taxon>Bacillati</taxon>
        <taxon>Bacillota</taxon>
        <taxon>Clostridia</taxon>
        <taxon>Eubacteriales</taxon>
        <taxon>Oscillospiraceae</taxon>
        <taxon>Oscillospiraceae incertae sedis</taxon>
        <taxon>Candidatus Avoscillospira</taxon>
    </lineage>
</organism>
<protein>
    <submittedName>
        <fullName evidence="1">Uncharacterized protein</fullName>
    </submittedName>
</protein>
<dbReference type="EMBL" id="DVGD01000220">
    <property type="protein sequence ID" value="HIR10088.1"/>
    <property type="molecule type" value="Genomic_DNA"/>
</dbReference>
<proteinExistence type="predicted"/>